<keyword evidence="5 7" id="KW-0472">Membrane</keyword>
<keyword evidence="4 7" id="KW-1133">Transmembrane helix</keyword>
<feature type="transmembrane region" description="Helical" evidence="7">
    <location>
        <begin position="629"/>
        <end position="648"/>
    </location>
</feature>
<sequence length="1585" mass="174132">MEGKMSWTVADAVDYKGFPADRSKTGGWVPAAFILGIEVCERLSTMGIAVNLVTYLVGTMHLASATSANIVTDFMGTSFLLCLLGGFLADSFLGRYKTIAIFATVQTLGTGMLATVTKLPQLRPRPCHASATTTCEQANGFQMGILYVALYLIALGTGGLKSSVSGFGTDQFDEKDDKEKAQMSYFFNRFFFFISIGSLMAVTVLVYIQDEVGRSWGYGICSVAMSVSILIFFSGSKGYRYKKSSRSPIVHIFQVIAASTRKRKMDLPYNLTMLYEDTPEASRIHHTDQFRFLDKAAIATEGDFENGTSPNPWKLCSVTRVEEVKMMGRLLPIWATTIIFWTTYAQMITFSVEQATTMERSIGNFQIPAGSLTVFFVTAIMVTLAVYDRPIMPLWKKWKGKPGFTNLQRMAIGLVLSIMGMAAAALAERKRLSVARAVGSDATTLPISVFLLIPQFFFVGAGEAFIYTGQLDFFLTKSPKGMKTMSTGLFLTTLSLGFFVSSFLVSVVKKVTAANGGHGWLADNINYGRLDYFYGLLSILSLINLGIYLICAVWYKPKNNPKAHYVMKMETFVNGMATMGIVVNIVTYVVGTMHLPSATASNVATNFGGSSYIFCLLGGILADTFFGRYWTIVIFAIVNALGTCLLAISTALPQLRPPPCIASGLSNKCEEANDFQMGIFNLALYVYGIGLGGVKSSVSGLGTDQFDQKDDKEKAHMDYFFGRFYFLISFGTLLGVTVLVWIQDTKGRSWGYGISSVAMILALAVFLSGTKRYRYKKRAGSPIFQILQVLVAASKKRNVPFPSTVSLLHEDYNQETTISRTEKYRRGHEKGDSKSMETVYGNKGGRSKDDGWIATDLGINDHVLDGNFFSILAMGAAALVETRRLSTAKAKSETNTSSIIPMSAFFLLPQFILVGIGNAFIYAGQLDFFITQSPKGMKAIGTGLFLTTLSLGFFVSTTLVTIVKKVTARNGGQNWLARGINDSRLDNFYWLLAVLSLVNLGFFLLCAIKYKPNNPGEKAENRELVDFKINNLNLKGIEVCERMATMGIVVNIGTYVVGTMHLSSATASTVATNFGGVSYLFCLLGGILADTFFGRYWTVVIFAIINAMGTCMLAISTALPQLQPPPCKDSLSNKCEEANGFQMGVFYLALYVYGIGLGGIKSSISGLGTDQFDQKDDKERAHMMYFFDRFYLIINVGTLLGVTVLVWIQDQIGRSWGYGISSAAMILALVAFLSGTKTYRYKKCTGSPIFQILQVLVAATRKKNVPFPSTVNILYEDYTQETTISHTKKYSCLNKASIITEEDMKRATPNPWRLCTVTRVEEVKMMVGLIPIWASTIMFWTVYAQMITFSVQQASTMDRHIGSFVIPSGSYNVFLFGAIMITLAIYDRLIMSLFKKYSKRKQGLTSLQKIGIGLFFSILGMGAAAIVETRRLSINAKAKSSETNTSAILPMSAYFLLPQFILVGIGDAFVYAGQLDFFITQSPKGMKAIGTGLFLTTLSLGFLVSSALVAIIKKVTRGNGGQNWLARSINDGRLDCFYRLLAVLSLINLGLFLVCAIKYKPNNPGENAENRDLVDVQIPPKEDNA</sequence>
<feature type="transmembrane region" description="Helical" evidence="7">
    <location>
        <begin position="943"/>
        <end position="963"/>
    </location>
</feature>
<feature type="transmembrane region" description="Helical" evidence="7">
    <location>
        <begin position="330"/>
        <end position="347"/>
    </location>
</feature>
<feature type="transmembrane region" description="Helical" evidence="7">
    <location>
        <begin position="1190"/>
        <end position="1209"/>
    </location>
</feature>
<feature type="transmembrane region" description="Helical" evidence="7">
    <location>
        <begin position="1070"/>
        <end position="1089"/>
    </location>
</feature>
<evidence type="ECO:0000256" key="1">
    <source>
        <dbReference type="ARBA" id="ARBA00004141"/>
    </source>
</evidence>
<keyword evidence="3 7" id="KW-0812">Transmembrane</keyword>
<protein>
    <submittedName>
        <fullName evidence="8">Uncharacterized protein</fullName>
    </submittedName>
</protein>
<comment type="subcellular location">
    <subcellularLocation>
        <location evidence="1">Membrane</location>
        <topology evidence="1">Multi-pass membrane protein</topology>
    </subcellularLocation>
</comment>
<feature type="transmembrane region" description="Helical" evidence="7">
    <location>
        <begin position="488"/>
        <end position="508"/>
    </location>
</feature>
<dbReference type="Pfam" id="PF00854">
    <property type="entry name" value="PTR2"/>
    <property type="match status" value="4"/>
</dbReference>
<dbReference type="GO" id="GO:0016020">
    <property type="term" value="C:membrane"/>
    <property type="evidence" value="ECO:0007669"/>
    <property type="project" value="UniProtKB-SubCell"/>
</dbReference>
<comment type="caution">
    <text evidence="8">The sequence shown here is derived from an EMBL/GenBank/DDBJ whole genome shotgun (WGS) entry which is preliminary data.</text>
</comment>
<feature type="transmembrane region" description="Helical" evidence="7">
    <location>
        <begin position="1371"/>
        <end position="1389"/>
    </location>
</feature>
<feature type="region of interest" description="Disordered" evidence="6">
    <location>
        <begin position="819"/>
        <end position="840"/>
    </location>
</feature>
<feature type="transmembrane region" description="Helical" evidence="7">
    <location>
        <begin position="190"/>
        <end position="209"/>
    </location>
</feature>
<dbReference type="GO" id="GO:0022857">
    <property type="term" value="F:transmembrane transporter activity"/>
    <property type="evidence" value="ECO:0007669"/>
    <property type="project" value="InterPro"/>
</dbReference>
<feature type="transmembrane region" description="Helical" evidence="7">
    <location>
        <begin position="74"/>
        <end position="93"/>
    </location>
</feature>
<dbReference type="SUPFAM" id="SSF103473">
    <property type="entry name" value="MFS general substrate transporter"/>
    <property type="match status" value="4"/>
</dbReference>
<feature type="transmembrane region" description="Helical" evidence="7">
    <location>
        <begin position="1410"/>
        <end position="1427"/>
    </location>
</feature>
<dbReference type="PROSITE" id="PS01022">
    <property type="entry name" value="PTR2_1"/>
    <property type="match status" value="3"/>
</dbReference>
<evidence type="ECO:0000313" key="9">
    <source>
        <dbReference type="Proteomes" id="UP001281410"/>
    </source>
</evidence>
<proteinExistence type="inferred from homology"/>
<feature type="transmembrane region" description="Helical" evidence="7">
    <location>
        <begin position="724"/>
        <end position="743"/>
    </location>
</feature>
<feature type="transmembrane region" description="Helical" evidence="7">
    <location>
        <begin position="1329"/>
        <end position="1351"/>
    </location>
</feature>
<feature type="transmembrane region" description="Helical" evidence="7">
    <location>
        <begin position="367"/>
        <end position="387"/>
    </location>
</feature>
<feature type="compositionally biased region" description="Basic and acidic residues" evidence="6">
    <location>
        <begin position="820"/>
        <end position="835"/>
    </location>
</feature>
<evidence type="ECO:0000256" key="6">
    <source>
        <dbReference type="SAM" id="MobiDB-lite"/>
    </source>
</evidence>
<feature type="transmembrane region" description="Helical" evidence="7">
    <location>
        <begin position="682"/>
        <end position="703"/>
    </location>
</feature>
<organism evidence="8 9">
    <name type="scientific">Dipteronia sinensis</name>
    <dbReference type="NCBI Taxonomy" id="43782"/>
    <lineage>
        <taxon>Eukaryota</taxon>
        <taxon>Viridiplantae</taxon>
        <taxon>Streptophyta</taxon>
        <taxon>Embryophyta</taxon>
        <taxon>Tracheophyta</taxon>
        <taxon>Spermatophyta</taxon>
        <taxon>Magnoliopsida</taxon>
        <taxon>eudicotyledons</taxon>
        <taxon>Gunneridae</taxon>
        <taxon>Pentapetalae</taxon>
        <taxon>rosids</taxon>
        <taxon>malvids</taxon>
        <taxon>Sapindales</taxon>
        <taxon>Sapindaceae</taxon>
        <taxon>Hippocastanoideae</taxon>
        <taxon>Acereae</taxon>
        <taxon>Dipteronia</taxon>
    </lineage>
</organism>
<feature type="transmembrane region" description="Helical" evidence="7">
    <location>
        <begin position="572"/>
        <end position="591"/>
    </location>
</feature>
<dbReference type="PANTHER" id="PTHR11654">
    <property type="entry name" value="OLIGOPEPTIDE TRANSPORTER-RELATED"/>
    <property type="match status" value="1"/>
</dbReference>
<keyword evidence="9" id="KW-1185">Reference proteome</keyword>
<evidence type="ECO:0000313" key="8">
    <source>
        <dbReference type="EMBL" id="KAK3210903.1"/>
    </source>
</evidence>
<feature type="transmembrane region" description="Helical" evidence="7">
    <location>
        <begin position="215"/>
        <end position="233"/>
    </location>
</feature>
<feature type="transmembrane region" description="Helical" evidence="7">
    <location>
        <begin position="43"/>
        <end position="62"/>
    </location>
</feature>
<dbReference type="GO" id="GO:0006857">
    <property type="term" value="P:oligopeptide transport"/>
    <property type="evidence" value="ECO:0007669"/>
    <property type="project" value="InterPro"/>
</dbReference>
<dbReference type="InterPro" id="IPR000109">
    <property type="entry name" value="POT_fam"/>
</dbReference>
<feature type="transmembrane region" description="Helical" evidence="7">
    <location>
        <begin position="532"/>
        <end position="551"/>
    </location>
</feature>
<dbReference type="Proteomes" id="UP001281410">
    <property type="component" value="Unassembled WGS sequence"/>
</dbReference>
<gene>
    <name evidence="8" type="ORF">Dsin_015609</name>
</gene>
<feature type="transmembrane region" description="Helical" evidence="7">
    <location>
        <begin position="1447"/>
        <end position="1472"/>
    </location>
</feature>
<feature type="transmembrane region" description="Helical" evidence="7">
    <location>
        <begin position="1096"/>
        <end position="1119"/>
    </location>
</feature>
<dbReference type="InterPro" id="IPR036259">
    <property type="entry name" value="MFS_trans_sf"/>
</dbReference>
<feature type="transmembrane region" description="Helical" evidence="7">
    <location>
        <begin position="603"/>
        <end position="622"/>
    </location>
</feature>
<feature type="transmembrane region" description="Helical" evidence="7">
    <location>
        <begin position="1493"/>
        <end position="1512"/>
    </location>
</feature>
<feature type="transmembrane region" description="Helical" evidence="7">
    <location>
        <begin position="99"/>
        <end position="116"/>
    </location>
</feature>
<comment type="similarity">
    <text evidence="2">Belongs to the major facilitator superfamily. Proton-dependent oligopeptide transporter (POT/PTR) (TC 2.A.17) family.</text>
</comment>
<dbReference type="Gene3D" id="1.20.1250.20">
    <property type="entry name" value="MFS general substrate transporter like domains"/>
    <property type="match status" value="4"/>
</dbReference>
<name>A0AAE0ACA1_9ROSI</name>
<reference evidence="8" key="1">
    <citation type="journal article" date="2023" name="Plant J.">
        <title>Genome sequences and population genomics provide insights into the demographic history, inbreeding, and mutation load of two 'living fossil' tree species of Dipteronia.</title>
        <authorList>
            <person name="Feng Y."/>
            <person name="Comes H.P."/>
            <person name="Chen J."/>
            <person name="Zhu S."/>
            <person name="Lu R."/>
            <person name="Zhang X."/>
            <person name="Li P."/>
            <person name="Qiu J."/>
            <person name="Olsen K.M."/>
            <person name="Qiu Y."/>
        </authorList>
    </citation>
    <scope>NUCLEOTIDE SEQUENCE</scope>
    <source>
        <strain evidence="8">NBL</strain>
    </source>
</reference>
<dbReference type="InterPro" id="IPR018456">
    <property type="entry name" value="PTR2_symporter_CS"/>
</dbReference>
<feature type="transmembrane region" description="Helical" evidence="7">
    <location>
        <begin position="988"/>
        <end position="1010"/>
    </location>
</feature>
<feature type="transmembrane region" description="Helical" evidence="7">
    <location>
        <begin position="407"/>
        <end position="427"/>
    </location>
</feature>
<evidence type="ECO:0000256" key="2">
    <source>
        <dbReference type="ARBA" id="ARBA00005982"/>
    </source>
</evidence>
<feature type="transmembrane region" description="Helical" evidence="7">
    <location>
        <begin position="1215"/>
        <end position="1233"/>
    </location>
</feature>
<accession>A0AAE0ACA1</accession>
<feature type="transmembrane region" description="Helical" evidence="7">
    <location>
        <begin position="447"/>
        <end position="467"/>
    </location>
</feature>
<feature type="transmembrane region" description="Helical" evidence="7">
    <location>
        <begin position="899"/>
        <end position="923"/>
    </location>
</feature>
<feature type="transmembrane region" description="Helical" evidence="7">
    <location>
        <begin position="749"/>
        <end position="768"/>
    </location>
</feature>
<dbReference type="EMBL" id="JANJYJ010000005">
    <property type="protein sequence ID" value="KAK3210903.1"/>
    <property type="molecule type" value="Genomic_DNA"/>
</dbReference>
<feature type="transmembrane region" description="Helical" evidence="7">
    <location>
        <begin position="1537"/>
        <end position="1557"/>
    </location>
</feature>
<evidence type="ECO:0000256" key="4">
    <source>
        <dbReference type="ARBA" id="ARBA00022989"/>
    </source>
</evidence>
<feature type="transmembrane region" description="Helical" evidence="7">
    <location>
        <begin position="1139"/>
        <end position="1160"/>
    </location>
</feature>
<evidence type="ECO:0000256" key="5">
    <source>
        <dbReference type="ARBA" id="ARBA00023136"/>
    </source>
</evidence>
<evidence type="ECO:0000256" key="7">
    <source>
        <dbReference type="SAM" id="Phobius"/>
    </source>
</evidence>
<evidence type="ECO:0000256" key="3">
    <source>
        <dbReference type="ARBA" id="ARBA00022692"/>
    </source>
</evidence>